<name>A0A1H8BBB1_9FIRM</name>
<dbReference type="EMBL" id="FOCG01000001">
    <property type="protein sequence ID" value="SEM80123.1"/>
    <property type="molecule type" value="Genomic_DNA"/>
</dbReference>
<dbReference type="SUPFAM" id="SSF53850">
    <property type="entry name" value="Periplasmic binding protein-like II"/>
    <property type="match status" value="1"/>
</dbReference>
<evidence type="ECO:0000256" key="1">
    <source>
        <dbReference type="ARBA" id="ARBA00004196"/>
    </source>
</evidence>
<dbReference type="InterPro" id="IPR000914">
    <property type="entry name" value="SBP_5_dom"/>
</dbReference>
<accession>A0A1H8BBB1</accession>
<dbReference type="Pfam" id="PF00496">
    <property type="entry name" value="SBP_bac_5"/>
    <property type="match status" value="1"/>
</dbReference>
<dbReference type="GO" id="GO:0030313">
    <property type="term" value="C:cell envelope"/>
    <property type="evidence" value="ECO:0007669"/>
    <property type="project" value="UniProtKB-SubCell"/>
</dbReference>
<dbReference type="Gene3D" id="3.10.105.10">
    <property type="entry name" value="Dipeptide-binding Protein, Domain 3"/>
    <property type="match status" value="1"/>
</dbReference>
<evidence type="ECO:0000256" key="4">
    <source>
        <dbReference type="ARBA" id="ARBA00022729"/>
    </source>
</evidence>
<evidence type="ECO:0000313" key="7">
    <source>
        <dbReference type="Proteomes" id="UP000199158"/>
    </source>
</evidence>
<evidence type="ECO:0000256" key="3">
    <source>
        <dbReference type="ARBA" id="ARBA00022448"/>
    </source>
</evidence>
<dbReference type="STRING" id="474960.SAMN05216180_1809"/>
<gene>
    <name evidence="6" type="ORF">SAMN05216180_1809</name>
</gene>
<dbReference type="AlphaFoldDB" id="A0A1H8BBB1"/>
<reference evidence="6 7" key="1">
    <citation type="submission" date="2016-10" db="EMBL/GenBank/DDBJ databases">
        <authorList>
            <person name="de Groot N.N."/>
        </authorList>
    </citation>
    <scope>NUCLEOTIDE SEQUENCE [LARGE SCALE GENOMIC DNA]</scope>
    <source>
        <strain evidence="6 7">CGMCC 1.5070</strain>
    </source>
</reference>
<dbReference type="GO" id="GO:1904680">
    <property type="term" value="F:peptide transmembrane transporter activity"/>
    <property type="evidence" value="ECO:0007669"/>
    <property type="project" value="TreeGrafter"/>
</dbReference>
<comment type="subcellular location">
    <subcellularLocation>
        <location evidence="1">Cell envelope</location>
    </subcellularLocation>
</comment>
<evidence type="ECO:0000259" key="5">
    <source>
        <dbReference type="Pfam" id="PF00496"/>
    </source>
</evidence>
<dbReference type="Gene3D" id="3.40.190.10">
    <property type="entry name" value="Periplasmic binding protein-like II"/>
    <property type="match status" value="1"/>
</dbReference>
<feature type="domain" description="Solute-binding protein family 5" evidence="5">
    <location>
        <begin position="108"/>
        <end position="420"/>
    </location>
</feature>
<keyword evidence="4" id="KW-0732">Signal</keyword>
<protein>
    <submittedName>
        <fullName evidence="6">Peptide/nickel transport system substrate-binding protein</fullName>
    </submittedName>
</protein>
<evidence type="ECO:0000256" key="2">
    <source>
        <dbReference type="ARBA" id="ARBA00005695"/>
    </source>
</evidence>
<proteinExistence type="inferred from homology"/>
<dbReference type="InterPro" id="IPR039424">
    <property type="entry name" value="SBP_5"/>
</dbReference>
<dbReference type="OrthoDB" id="9772924at2"/>
<dbReference type="PANTHER" id="PTHR30290:SF10">
    <property type="entry name" value="PERIPLASMIC OLIGOPEPTIDE-BINDING PROTEIN-RELATED"/>
    <property type="match status" value="1"/>
</dbReference>
<dbReference type="GO" id="GO:0015833">
    <property type="term" value="P:peptide transport"/>
    <property type="evidence" value="ECO:0007669"/>
    <property type="project" value="TreeGrafter"/>
</dbReference>
<sequence length="510" mass="56842">MTKRITAITISFVLLLTLLSGCKLKLAETGGFIGASLQNEGKTENQSVQRAVDTLKIAYNNTDSLNPYLAVSTMNLNVISLLYDPLVKLDQQYKPHNIIAEDIQLTPQQCTVTIKQGVHFSNGLPVTANDVVYSAHQVLTEGNSYFGLLSGVSEVTAADSRTVVFTLRAPDRLFANLLTFPIVSEKNPTIGSGRYILQGSGEDVKLTLNPNWFDGNKSQIKTIELVNQLDKDTLIYSLKLGTINYVYSDLSSSEVLSLGISTQSVPLNHLIYLGINSTKKLISDARMRKALNLCINRAELVGGTYALRAAEAHTPFNPKWDEVTKLNYKQEQDYTAAAALMEELGYKPESKDSEGYYTTRQGRLRLRILVNSENASKMQVAKVLQKNFSELGIELVIETKAFEEYKTALAQWNFDLYLGEVKLYNNMNLTALLTPKSKLGFGNIENGELITANNAMMAGTMDVKQFMGVFDKFTPFVPLMYRSGMVSFSRDTFFEAPATEQDIFYNIEQW</sequence>
<comment type="similarity">
    <text evidence="2">Belongs to the bacterial solute-binding protein 5 family.</text>
</comment>
<keyword evidence="3" id="KW-0813">Transport</keyword>
<dbReference type="PROSITE" id="PS51257">
    <property type="entry name" value="PROKAR_LIPOPROTEIN"/>
    <property type="match status" value="1"/>
</dbReference>
<dbReference type="RefSeq" id="WP_092753739.1">
    <property type="nucleotide sequence ID" value="NZ_FOCG01000001.1"/>
</dbReference>
<keyword evidence="7" id="KW-1185">Reference proteome</keyword>
<evidence type="ECO:0000313" key="6">
    <source>
        <dbReference type="EMBL" id="SEM80123.1"/>
    </source>
</evidence>
<dbReference type="PANTHER" id="PTHR30290">
    <property type="entry name" value="PERIPLASMIC BINDING COMPONENT OF ABC TRANSPORTER"/>
    <property type="match status" value="1"/>
</dbReference>
<dbReference type="Proteomes" id="UP000199158">
    <property type="component" value="Unassembled WGS sequence"/>
</dbReference>
<organism evidence="6 7">
    <name type="scientific">Hydrogenoanaerobacterium saccharovorans</name>
    <dbReference type="NCBI Taxonomy" id="474960"/>
    <lineage>
        <taxon>Bacteria</taxon>
        <taxon>Bacillati</taxon>
        <taxon>Bacillota</taxon>
        <taxon>Clostridia</taxon>
        <taxon>Eubacteriales</taxon>
        <taxon>Oscillospiraceae</taxon>
        <taxon>Hydrogenoanaerobacterium</taxon>
    </lineage>
</organism>